<organism evidence="2 3">
    <name type="scientific">Aeromonas phage Asswx_1</name>
    <dbReference type="NCBI Taxonomy" id="2419739"/>
    <lineage>
        <taxon>Viruses</taxon>
        <taxon>Duplodnaviria</taxon>
        <taxon>Heunggongvirae</taxon>
        <taxon>Uroviricota</taxon>
        <taxon>Caudoviricetes</taxon>
        <taxon>Pantevenvirales</taxon>
        <taxon>Straboviridae</taxon>
        <taxon>Emmerichvirinae</taxon>
        <taxon>Ceceduovirus</taxon>
        <taxon>Ceceduovirus aszj</taxon>
    </lineage>
</organism>
<dbReference type="InterPro" id="IPR007929">
    <property type="entry name" value="DUF723"/>
</dbReference>
<evidence type="ECO:0000313" key="2">
    <source>
        <dbReference type="EMBL" id="QAX97931.1"/>
    </source>
</evidence>
<evidence type="ECO:0000259" key="1">
    <source>
        <dbReference type="Pfam" id="PF21817"/>
    </source>
</evidence>
<dbReference type="Pfam" id="PF05265">
    <property type="entry name" value="DUF723"/>
    <property type="match status" value="1"/>
</dbReference>
<dbReference type="InterPro" id="IPR048793">
    <property type="entry name" value="CapR_dom"/>
</dbReference>
<proteinExistence type="predicted"/>
<evidence type="ECO:0000313" key="3">
    <source>
        <dbReference type="Proteomes" id="UP000289219"/>
    </source>
</evidence>
<sequence>MKDEFIGSTFKTPKGGVLTVVGIFGKTKTHNKVYLAKCSICSLDTELYPDGFRSTKGSFKLGQTPCGCAKSPQLNSRQRSIIIKRLLKSENMNHIFVGFVGGEYKTNTTKLICICPTHGEYRVSYANFSNKGSRCSKCGINYTSRLKKFKDPYNTAKSRCEGFGVEFIEFVGGEYINQKTLVLYKCPKHGLHRKSFSAIVNTDSGCPSCASSGYDKSKSGWFYIFEYTKDNDTVYKYGITNRDPDIRSKEHIKGIHNVVSNCVLVKQFEDGNLPLIIESKIKAKYNGVCDWLSSGNTETVTKDNLNDILSIVEDLT</sequence>
<accession>A0A411B8H8</accession>
<gene>
    <name evidence="2" type="ORF">ASswx1_288</name>
</gene>
<dbReference type="Proteomes" id="UP000289219">
    <property type="component" value="Segment"/>
</dbReference>
<dbReference type="EMBL" id="MH791398">
    <property type="protein sequence ID" value="QAX97931.1"/>
    <property type="molecule type" value="Genomic_DNA"/>
</dbReference>
<protein>
    <recommendedName>
        <fullName evidence="1">CapR homology domain-containing protein</fullName>
    </recommendedName>
</protein>
<reference evidence="2 3" key="1">
    <citation type="submission" date="2018-08" db="EMBL/GenBank/DDBJ databases">
        <title>Asswx_1, Complete genome sequences of 3 novel enterobacteria, Pakpunavirus like phages.</title>
        <authorList>
            <person name="Yuan S."/>
            <person name="Ma Y."/>
            <person name="Liu Q."/>
        </authorList>
    </citation>
    <scope>NUCLEOTIDE SEQUENCE [LARGE SCALE GENOMIC DNA]</scope>
</reference>
<feature type="domain" description="CapR homology" evidence="1">
    <location>
        <begin position="78"/>
        <end position="139"/>
    </location>
</feature>
<dbReference type="Pfam" id="PF21817">
    <property type="entry name" value="CapR"/>
    <property type="match status" value="2"/>
</dbReference>
<name>A0A411B8H8_9CAUD</name>
<feature type="domain" description="CapR homology" evidence="1">
    <location>
        <begin position="3"/>
        <end position="69"/>
    </location>
</feature>